<keyword evidence="1" id="KW-0732">Signal</keyword>
<evidence type="ECO:0000313" key="3">
    <source>
        <dbReference type="Proteomes" id="UP000626026"/>
    </source>
</evidence>
<organism evidence="2 3">
    <name type="scientific">Teichococcus aerophilus</name>
    <dbReference type="NCBI Taxonomy" id="1224513"/>
    <lineage>
        <taxon>Bacteria</taxon>
        <taxon>Pseudomonadati</taxon>
        <taxon>Pseudomonadota</taxon>
        <taxon>Alphaproteobacteria</taxon>
        <taxon>Acetobacterales</taxon>
        <taxon>Roseomonadaceae</taxon>
        <taxon>Roseomonas</taxon>
    </lineage>
</organism>
<keyword evidence="3" id="KW-1185">Reference proteome</keyword>
<gene>
    <name evidence="2" type="ORF">IBL26_10415</name>
</gene>
<feature type="chain" id="PRO_5046736202" evidence="1">
    <location>
        <begin position="21"/>
        <end position="173"/>
    </location>
</feature>
<accession>A0ABR7RLR0</accession>
<evidence type="ECO:0000313" key="2">
    <source>
        <dbReference type="EMBL" id="MBC9207249.1"/>
    </source>
</evidence>
<sequence length="173" mass="17821">MILRSAACAALLLLPMAAQAQTLLVEGVESRREMDCAGRDVDINGFGHRVTLTGQCGTVSLHGANQTVTLESATRLVVTGAENSAKASGTLGALLVEGHGHNVTGAMPEQAEKPAMVEVTGEGSVLDLVLNGRTRIVVAGARHKVLWSARPGVPVPQGDISGIGNVVERAPQS</sequence>
<dbReference type="InterPro" id="IPR021417">
    <property type="entry name" value="DUF3060"/>
</dbReference>
<dbReference type="RefSeq" id="WP_187784418.1">
    <property type="nucleotide sequence ID" value="NZ_JACTVA010000015.1"/>
</dbReference>
<comment type="caution">
    <text evidence="2">The sequence shown here is derived from an EMBL/GenBank/DDBJ whole genome shotgun (WGS) entry which is preliminary data.</text>
</comment>
<name>A0ABR7RLR0_9PROT</name>
<dbReference type="Proteomes" id="UP000626026">
    <property type="component" value="Unassembled WGS sequence"/>
</dbReference>
<protein>
    <submittedName>
        <fullName evidence="2">DUF3060 domain-containing protein</fullName>
    </submittedName>
</protein>
<dbReference type="EMBL" id="JACTVA010000015">
    <property type="protein sequence ID" value="MBC9207249.1"/>
    <property type="molecule type" value="Genomic_DNA"/>
</dbReference>
<feature type="signal peptide" evidence="1">
    <location>
        <begin position="1"/>
        <end position="20"/>
    </location>
</feature>
<proteinExistence type="predicted"/>
<reference evidence="2 3" key="1">
    <citation type="journal article" date="2013" name="Int. J. Syst. Evol. Microbiol.">
        <title>Roseomonas aerophila sp. nov., isolated from air.</title>
        <authorList>
            <person name="Kim S.J."/>
            <person name="Weon H.Y."/>
            <person name="Ahn J.H."/>
            <person name="Hong S.B."/>
            <person name="Seok S.J."/>
            <person name="Whang K.S."/>
            <person name="Kwon S.W."/>
        </authorList>
    </citation>
    <scope>NUCLEOTIDE SEQUENCE [LARGE SCALE GENOMIC DNA]</scope>
    <source>
        <strain evidence="2 3">NBRC 108923</strain>
    </source>
</reference>
<evidence type="ECO:0000256" key="1">
    <source>
        <dbReference type="SAM" id="SignalP"/>
    </source>
</evidence>
<dbReference type="Pfam" id="PF11259">
    <property type="entry name" value="DUF3060"/>
    <property type="match status" value="1"/>
</dbReference>